<dbReference type="GO" id="GO:0031419">
    <property type="term" value="F:cobalamin binding"/>
    <property type="evidence" value="ECO:0007669"/>
    <property type="project" value="UniProtKB-KW"/>
</dbReference>
<sequence length="492" mass="51507">MNLSLPYDSEEGRAVAAAITSLMGAAANLASAEIASKLPRIEAAGAIENSSTSGAFPGYSLNSDYFLDVMELHFEASKALAVSAKDVAYSFAAYAIAASANQLWLGAIHLGSSFGFRNSQVTVLAPTGTIGFMMDCDTTGVEPSISIVSYKKLVGGGNLKIVNGAVKAGLSQLGYTEAEIERIVAYIEAQGTIEGAPDLLDAHLPVFDGAFTPTNGVRSIRWQGHVDMMAAVQPFLSGAISKTVNLPNNATVEDIADAYIMAWKKGLKAIAIYRDGSKSAQPVSVTKESTNPSHAVESAPTSLTAAPDLNAPPQARRHRLQDDRMAVTHKFAFGGHEGFLTVGLYGNGQPGEVFIRMSKEGSTISGLMDSFAMMVSVALQHGVPLASICDKLSHTRFEPSGWTGNEIMGYAKSPMDYIGRWLKHRFLDGEQMSLFVASPTAVSQAVASAPTEAAAATPGFGDAPTCGVCGSIMQASGSKCFKCTCGANTGCS</sequence>
<evidence type="ECO:0000256" key="7">
    <source>
        <dbReference type="ARBA" id="ARBA00022741"/>
    </source>
</evidence>
<keyword evidence="9" id="KW-0170">Cobalt</keyword>
<evidence type="ECO:0000256" key="9">
    <source>
        <dbReference type="ARBA" id="ARBA00023285"/>
    </source>
</evidence>
<dbReference type="InterPro" id="IPR024434">
    <property type="entry name" value="TSCPD_dom"/>
</dbReference>
<dbReference type="PANTHER" id="PTHR43371:SF1">
    <property type="entry name" value="RIBONUCLEOSIDE-DIPHOSPHATE REDUCTASE"/>
    <property type="match status" value="1"/>
</dbReference>
<dbReference type="InterPro" id="IPR050862">
    <property type="entry name" value="RdRp_reductase_class-2"/>
</dbReference>
<keyword evidence="17" id="KW-1185">Reference proteome</keyword>
<dbReference type="EC" id="1.17.4.1" evidence="3"/>
<dbReference type="PANTHER" id="PTHR43371">
    <property type="entry name" value="VITAMIN B12-DEPENDENT RIBONUCLEOTIDE REDUCTASE"/>
    <property type="match status" value="1"/>
</dbReference>
<reference evidence="16 17" key="1">
    <citation type="submission" date="2019-02" db="EMBL/GenBank/DDBJ databases">
        <title>Genomic Encyclopedia of Archaeal and Bacterial Type Strains, Phase II (KMG-II): from individual species to whole genera.</title>
        <authorList>
            <person name="Goeker M."/>
        </authorList>
    </citation>
    <scope>NUCLEOTIDE SEQUENCE [LARGE SCALE GENOMIC DNA]</scope>
    <source>
        <strain evidence="16 17">DSM 18101</strain>
    </source>
</reference>
<dbReference type="Pfam" id="PF02867">
    <property type="entry name" value="Ribonuc_red_lgC"/>
    <property type="match status" value="1"/>
</dbReference>
<comment type="caution">
    <text evidence="16">The sequence shown here is derived from an EMBL/GenBank/DDBJ whole genome shotgun (WGS) entry which is preliminary data.</text>
</comment>
<dbReference type="GO" id="GO:0071897">
    <property type="term" value="P:DNA biosynthetic process"/>
    <property type="evidence" value="ECO:0007669"/>
    <property type="project" value="UniProtKB-KW"/>
</dbReference>
<evidence type="ECO:0000256" key="1">
    <source>
        <dbReference type="ARBA" id="ARBA00001922"/>
    </source>
</evidence>
<evidence type="ECO:0000256" key="3">
    <source>
        <dbReference type="ARBA" id="ARBA00012274"/>
    </source>
</evidence>
<keyword evidence="6" id="KW-0237">DNA synthesis</keyword>
<evidence type="ECO:0000256" key="6">
    <source>
        <dbReference type="ARBA" id="ARBA00022634"/>
    </source>
</evidence>
<feature type="domain" description="Ribonucleotide reductase large subunit C-terminal" evidence="14">
    <location>
        <begin position="1"/>
        <end position="273"/>
    </location>
</feature>
<evidence type="ECO:0000256" key="12">
    <source>
        <dbReference type="ARBA" id="ARBA00047754"/>
    </source>
</evidence>
<feature type="compositionally biased region" description="Polar residues" evidence="13">
    <location>
        <begin position="281"/>
        <end position="304"/>
    </location>
</feature>
<evidence type="ECO:0000259" key="14">
    <source>
        <dbReference type="Pfam" id="PF02867"/>
    </source>
</evidence>
<evidence type="ECO:0000256" key="10">
    <source>
        <dbReference type="ARBA" id="ARBA00025437"/>
    </source>
</evidence>
<dbReference type="Proteomes" id="UP000292958">
    <property type="component" value="Unassembled WGS sequence"/>
</dbReference>
<evidence type="ECO:0000256" key="11">
    <source>
        <dbReference type="ARBA" id="ARBA00033050"/>
    </source>
</evidence>
<evidence type="ECO:0000256" key="2">
    <source>
        <dbReference type="ARBA" id="ARBA00007405"/>
    </source>
</evidence>
<evidence type="ECO:0000259" key="15">
    <source>
        <dbReference type="Pfam" id="PF12637"/>
    </source>
</evidence>
<organism evidence="16 17">
    <name type="scientific">Edaphobacter modestus</name>
    <dbReference type="NCBI Taxonomy" id="388466"/>
    <lineage>
        <taxon>Bacteria</taxon>
        <taxon>Pseudomonadati</taxon>
        <taxon>Acidobacteriota</taxon>
        <taxon>Terriglobia</taxon>
        <taxon>Terriglobales</taxon>
        <taxon>Acidobacteriaceae</taxon>
        <taxon>Edaphobacter</taxon>
    </lineage>
</organism>
<gene>
    <name evidence="16" type="ORF">BDD14_6583</name>
</gene>
<dbReference type="Gene3D" id="3.20.70.20">
    <property type="match status" value="1"/>
</dbReference>
<comment type="cofactor">
    <cofactor evidence="1">
        <name>adenosylcob(III)alamin</name>
        <dbReference type="ChEBI" id="CHEBI:18408"/>
    </cofactor>
</comment>
<comment type="catalytic activity">
    <reaction evidence="12">
        <text>a 2'-deoxyribonucleoside 5'-diphosphate + [thioredoxin]-disulfide + H2O = a ribonucleoside 5'-diphosphate + [thioredoxin]-dithiol</text>
        <dbReference type="Rhea" id="RHEA:23252"/>
        <dbReference type="Rhea" id="RHEA-COMP:10698"/>
        <dbReference type="Rhea" id="RHEA-COMP:10700"/>
        <dbReference type="ChEBI" id="CHEBI:15377"/>
        <dbReference type="ChEBI" id="CHEBI:29950"/>
        <dbReference type="ChEBI" id="CHEBI:50058"/>
        <dbReference type="ChEBI" id="CHEBI:57930"/>
        <dbReference type="ChEBI" id="CHEBI:73316"/>
        <dbReference type="EC" id="1.17.4.1"/>
    </reaction>
</comment>
<feature type="domain" description="TSCPD" evidence="15">
    <location>
        <begin position="322"/>
        <end position="424"/>
    </location>
</feature>
<keyword evidence="8" id="KW-0560">Oxidoreductase</keyword>
<proteinExistence type="inferred from homology"/>
<evidence type="ECO:0000313" key="17">
    <source>
        <dbReference type="Proteomes" id="UP000292958"/>
    </source>
</evidence>
<comment type="function">
    <text evidence="10">Catalyzes the reduction of ribonucleotides to deoxyribonucleotides. May function to provide a pool of deoxyribonucleotide precursors for DNA repair during oxygen limitation and/or for immediate growth after restoration of oxygen.</text>
</comment>
<keyword evidence="5" id="KW-0846">Cobalamin</keyword>
<dbReference type="InterPro" id="IPR000788">
    <property type="entry name" value="RNR_lg_C"/>
</dbReference>
<keyword evidence="7" id="KW-0547">Nucleotide-binding</keyword>
<comment type="similarity">
    <text evidence="2">Belongs to the ribonucleoside diphosphate reductase class-2 family.</text>
</comment>
<evidence type="ECO:0000256" key="4">
    <source>
        <dbReference type="ARBA" id="ARBA00014409"/>
    </source>
</evidence>
<dbReference type="GO" id="GO:0004748">
    <property type="term" value="F:ribonucleoside-diphosphate reductase activity, thioredoxin disulfide as acceptor"/>
    <property type="evidence" value="ECO:0007669"/>
    <property type="project" value="UniProtKB-EC"/>
</dbReference>
<dbReference type="GO" id="GO:0000166">
    <property type="term" value="F:nucleotide binding"/>
    <property type="evidence" value="ECO:0007669"/>
    <property type="project" value="UniProtKB-KW"/>
</dbReference>
<evidence type="ECO:0000256" key="13">
    <source>
        <dbReference type="SAM" id="MobiDB-lite"/>
    </source>
</evidence>
<name>A0A4Q7XZV9_9BACT</name>
<dbReference type="EMBL" id="SHKW01000008">
    <property type="protein sequence ID" value="RZU28995.1"/>
    <property type="molecule type" value="Genomic_DNA"/>
</dbReference>
<dbReference type="SUPFAM" id="SSF51998">
    <property type="entry name" value="PFL-like glycyl radical enzymes"/>
    <property type="match status" value="1"/>
</dbReference>
<dbReference type="AlphaFoldDB" id="A0A4Q7XZV9"/>
<protein>
    <recommendedName>
        <fullName evidence="4">Vitamin B12-dependent ribonucleotide reductase</fullName>
        <ecNumber evidence="3">1.17.4.1</ecNumber>
    </recommendedName>
    <alternativeName>
        <fullName evidence="11">Ribonucleoside-diphosphate reductase NrdJ</fullName>
    </alternativeName>
</protein>
<feature type="region of interest" description="Disordered" evidence="13">
    <location>
        <begin position="281"/>
        <end position="314"/>
    </location>
</feature>
<evidence type="ECO:0000256" key="8">
    <source>
        <dbReference type="ARBA" id="ARBA00023002"/>
    </source>
</evidence>
<dbReference type="Pfam" id="PF12637">
    <property type="entry name" value="TSCPD"/>
    <property type="match status" value="1"/>
</dbReference>
<evidence type="ECO:0000256" key="5">
    <source>
        <dbReference type="ARBA" id="ARBA00022628"/>
    </source>
</evidence>
<accession>A0A4Q7XZV9</accession>
<evidence type="ECO:0000313" key="16">
    <source>
        <dbReference type="EMBL" id="RZU28995.1"/>
    </source>
</evidence>